<evidence type="ECO:0000313" key="3">
    <source>
        <dbReference type="Proteomes" id="UP000017131"/>
    </source>
</evidence>
<comment type="similarity">
    <text evidence="1">Belongs to the UPF0435 family.</text>
</comment>
<dbReference type="Pfam" id="PF06569">
    <property type="entry name" value="DUF1128"/>
    <property type="match status" value="1"/>
</dbReference>
<gene>
    <name evidence="2" type="ORF">SSIM_09285</name>
</gene>
<evidence type="ECO:0000313" key="2">
    <source>
        <dbReference type="EMBL" id="ERS92898.1"/>
    </source>
</evidence>
<name>A0ABN0PBI0_STASI</name>
<dbReference type="RefSeq" id="WP_002481657.1">
    <property type="nucleotide sequence ID" value="NZ_AXDY01000008.1"/>
</dbReference>
<keyword evidence="3" id="KW-1185">Reference proteome</keyword>
<dbReference type="EMBL" id="AXDY01000008">
    <property type="protein sequence ID" value="ERS92898.1"/>
    <property type="molecule type" value="Genomic_DNA"/>
</dbReference>
<proteinExistence type="inferred from homology"/>
<protein>
    <recommendedName>
        <fullName evidence="1">UPF0435 protein SSIM_09285</fullName>
    </recommendedName>
</protein>
<dbReference type="InterPro" id="IPR009507">
    <property type="entry name" value="UPF0435"/>
</dbReference>
<sequence length="68" mass="7723">MSETNRDMIIDIREKLNVVNVNLIDPDKFEDADEAKIKEIHSFVTSKEKFSPSEVTAIASELGELRQS</sequence>
<dbReference type="GeneID" id="77331230"/>
<evidence type="ECO:0000256" key="1">
    <source>
        <dbReference type="HAMAP-Rule" id="MF_00829"/>
    </source>
</evidence>
<accession>A0ABN0PBI0</accession>
<dbReference type="Proteomes" id="UP000017131">
    <property type="component" value="Unassembled WGS sequence"/>
</dbReference>
<reference evidence="2 3" key="1">
    <citation type="journal article" date="2013" name="Genome Announc.">
        <title>Draft Genome Sequence of Staphylococcus simulans UMC-CNS-990, Isolated from a Case of Chronic Bovine Mastitis.</title>
        <authorList>
            <person name="Calcutt M.J."/>
            <person name="Foecking M.F."/>
            <person name="Hsieh H.Y."/>
            <person name="Perry J."/>
            <person name="Stewart G.C."/>
            <person name="Middleton J.R."/>
        </authorList>
    </citation>
    <scope>NUCLEOTIDE SEQUENCE [LARGE SCALE GENOMIC DNA]</scope>
    <source>
        <strain evidence="2 3">UMC-CNS-990</strain>
    </source>
</reference>
<comment type="caution">
    <text evidence="2">The sequence shown here is derived from an EMBL/GenBank/DDBJ whole genome shotgun (WGS) entry which is preliminary data.</text>
</comment>
<dbReference type="HAMAP" id="MF_00829">
    <property type="entry name" value="UPF0435"/>
    <property type="match status" value="1"/>
</dbReference>
<organism evidence="2 3">
    <name type="scientific">Staphylococcus simulans UMC-CNS-990</name>
    <dbReference type="NCBI Taxonomy" id="1405498"/>
    <lineage>
        <taxon>Bacteria</taxon>
        <taxon>Bacillati</taxon>
        <taxon>Bacillota</taxon>
        <taxon>Bacilli</taxon>
        <taxon>Bacillales</taxon>
        <taxon>Staphylococcaceae</taxon>
        <taxon>Staphylococcus</taxon>
    </lineage>
</organism>